<dbReference type="PANTHER" id="PTHR31429:SF86">
    <property type="entry name" value="WRKY TRANSCRIPTION FACTOR 61-RELATED"/>
    <property type="match status" value="1"/>
</dbReference>
<evidence type="ECO:0000256" key="4">
    <source>
        <dbReference type="ARBA" id="ARBA00023163"/>
    </source>
</evidence>
<evidence type="ECO:0000259" key="8">
    <source>
        <dbReference type="PROSITE" id="PS50811"/>
    </source>
</evidence>
<feature type="domain" description="WRKY" evidence="8">
    <location>
        <begin position="269"/>
        <end position="335"/>
    </location>
</feature>
<feature type="region of interest" description="Disordered" evidence="7">
    <location>
        <begin position="30"/>
        <end position="71"/>
    </location>
</feature>
<dbReference type="GeneID" id="108985019"/>
<sequence>MENNTSEISFLGRNMQDREDRTVETIGKLEAGSSGSTEINKLEVHGKHIDREEENSTSMPSSPSRKNLNSVKQVPCAMEKNTKDLLSNSTRKNQEEQLKLAEAEMEEVKGENERLKLLLARIAKDYQTLQMHFFDILQQEKTKYTDTASSNQPKEEPEVLVSLSLGITSTDQKVGKDDKKNSNLSNGRLENEKLSGELSLGLDCISEPSSTENMRNASSKNSIDQELKEEQPTEIWPPNKILKTVRSGDDEVLEQGPLKKARVSVRARCDTPTMNDGCQWRKYGQKIAKGNPCPRGYYRCTVSPSCPVRKQVQRCADDMSILITTYEGTHDHPLPVSAAAMASTTSAAVSMLQSRSSSSTGIGISASVPISSSMATNLHGFNFSTLSQTSRPPQFYIPNSSISTSNSHPTVTLDLTSTAPSTSSPLGRFSSSFSSTVPRYSSTCLNFSSSSSACLEPNALQPFWHGYTGYNNYGTSAYNQNHIGYLNSTGKQPALQEHLFQTYMNMNQNASQQPFKETIEAATKAITSNPNFQSVLAAALTSYTGDGGGNSRDQNQGVGNSSCQKMKWDESLRANPMIYQSSQNGIGCGSSYLNIKSSSLNSPQQSGLTLFPTSLQLSETKSSAASAASADNGDLSKL</sequence>
<dbReference type="GO" id="GO:0043565">
    <property type="term" value="F:sequence-specific DNA binding"/>
    <property type="evidence" value="ECO:0007669"/>
    <property type="project" value="InterPro"/>
</dbReference>
<keyword evidence="3" id="KW-0238">DNA-binding</keyword>
<dbReference type="Gene3D" id="2.20.25.80">
    <property type="entry name" value="WRKY domain"/>
    <property type="match status" value="1"/>
</dbReference>
<dbReference type="KEGG" id="jre:108985019"/>
<organism evidence="9 10">
    <name type="scientific">Juglans regia</name>
    <name type="common">English walnut</name>
    <dbReference type="NCBI Taxonomy" id="51240"/>
    <lineage>
        <taxon>Eukaryota</taxon>
        <taxon>Viridiplantae</taxon>
        <taxon>Streptophyta</taxon>
        <taxon>Embryophyta</taxon>
        <taxon>Tracheophyta</taxon>
        <taxon>Spermatophyta</taxon>
        <taxon>Magnoliopsida</taxon>
        <taxon>eudicotyledons</taxon>
        <taxon>Gunneridae</taxon>
        <taxon>Pentapetalae</taxon>
        <taxon>rosids</taxon>
        <taxon>fabids</taxon>
        <taxon>Fagales</taxon>
        <taxon>Juglandaceae</taxon>
        <taxon>Juglans</taxon>
    </lineage>
</organism>
<feature type="region of interest" description="Disordered" evidence="7">
    <location>
        <begin position="171"/>
        <end position="190"/>
    </location>
</feature>
<feature type="compositionally biased region" description="Polar residues" evidence="7">
    <location>
        <begin position="56"/>
        <end position="71"/>
    </location>
</feature>
<dbReference type="InParanoid" id="A0A2I4DZW3"/>
<dbReference type="AlphaFoldDB" id="A0A2I4DZW3"/>
<dbReference type="InterPro" id="IPR003657">
    <property type="entry name" value="WRKY_dom"/>
</dbReference>
<dbReference type="InterPro" id="IPR044810">
    <property type="entry name" value="WRKY_plant"/>
</dbReference>
<evidence type="ECO:0000256" key="6">
    <source>
        <dbReference type="SAM" id="Coils"/>
    </source>
</evidence>
<dbReference type="SUPFAM" id="SSF118290">
    <property type="entry name" value="WRKY DNA-binding domain"/>
    <property type="match status" value="1"/>
</dbReference>
<dbReference type="Proteomes" id="UP000235220">
    <property type="component" value="Chromosome 13"/>
</dbReference>
<keyword evidence="2" id="KW-0805">Transcription regulation</keyword>
<dbReference type="RefSeq" id="XP_018812688.2">
    <property type="nucleotide sequence ID" value="XM_018957143.2"/>
</dbReference>
<keyword evidence="4" id="KW-0804">Transcription</keyword>
<dbReference type="PANTHER" id="PTHR31429">
    <property type="entry name" value="WRKY TRANSCRIPTION FACTOR 36-RELATED"/>
    <property type="match status" value="1"/>
</dbReference>
<reference evidence="10" key="1">
    <citation type="submission" date="2025-08" db="UniProtKB">
        <authorList>
            <consortium name="RefSeq"/>
        </authorList>
    </citation>
    <scope>IDENTIFICATION</scope>
    <source>
        <tissue evidence="10">Leaves</tissue>
    </source>
</reference>
<protein>
    <submittedName>
        <fullName evidence="10">WRKY transcription factor 72A-like</fullName>
    </submittedName>
</protein>
<dbReference type="OrthoDB" id="1686353at2759"/>
<name>A0A2I4DZW3_JUGRE</name>
<dbReference type="InterPro" id="IPR036576">
    <property type="entry name" value="WRKY_dom_sf"/>
</dbReference>
<feature type="coiled-coil region" evidence="6">
    <location>
        <begin position="86"/>
        <end position="125"/>
    </location>
</feature>
<feature type="compositionally biased region" description="Basic and acidic residues" evidence="7">
    <location>
        <begin position="40"/>
        <end position="51"/>
    </location>
</feature>
<dbReference type="GO" id="GO:0003700">
    <property type="term" value="F:DNA-binding transcription factor activity"/>
    <property type="evidence" value="ECO:0007669"/>
    <property type="project" value="InterPro"/>
</dbReference>
<keyword evidence="5" id="KW-0539">Nucleus</keyword>
<evidence type="ECO:0000313" key="10">
    <source>
        <dbReference type="RefSeq" id="XP_018812688.2"/>
    </source>
</evidence>
<dbReference type="FunFam" id="2.20.25.80:FF:000002">
    <property type="entry name" value="probable WRKY transcription factor 31"/>
    <property type="match status" value="1"/>
</dbReference>
<evidence type="ECO:0000256" key="1">
    <source>
        <dbReference type="ARBA" id="ARBA00004123"/>
    </source>
</evidence>
<keyword evidence="9" id="KW-1185">Reference proteome</keyword>
<proteinExistence type="predicted"/>
<dbReference type="Pfam" id="PF03106">
    <property type="entry name" value="WRKY"/>
    <property type="match status" value="1"/>
</dbReference>
<evidence type="ECO:0000256" key="5">
    <source>
        <dbReference type="ARBA" id="ARBA00023242"/>
    </source>
</evidence>
<dbReference type="GO" id="GO:0005634">
    <property type="term" value="C:nucleus"/>
    <property type="evidence" value="ECO:0007669"/>
    <property type="project" value="UniProtKB-SubCell"/>
</dbReference>
<dbReference type="PROSITE" id="PS50811">
    <property type="entry name" value="WRKY"/>
    <property type="match status" value="1"/>
</dbReference>
<comment type="subcellular location">
    <subcellularLocation>
        <location evidence="1">Nucleus</location>
    </subcellularLocation>
</comment>
<evidence type="ECO:0000313" key="9">
    <source>
        <dbReference type="Proteomes" id="UP000235220"/>
    </source>
</evidence>
<dbReference type="SMART" id="SM00774">
    <property type="entry name" value="WRKY"/>
    <property type="match status" value="1"/>
</dbReference>
<keyword evidence="6" id="KW-0175">Coiled coil</keyword>
<evidence type="ECO:0000256" key="7">
    <source>
        <dbReference type="SAM" id="MobiDB-lite"/>
    </source>
</evidence>
<accession>A0A2I4DZW3</accession>
<gene>
    <name evidence="10" type="primary">LOC108985019</name>
</gene>
<evidence type="ECO:0000256" key="2">
    <source>
        <dbReference type="ARBA" id="ARBA00023015"/>
    </source>
</evidence>
<evidence type="ECO:0000256" key="3">
    <source>
        <dbReference type="ARBA" id="ARBA00023125"/>
    </source>
</evidence>